<proteinExistence type="predicted"/>
<reference evidence="1 2" key="1">
    <citation type="submission" date="2019-09" db="EMBL/GenBank/DDBJ databases">
        <authorList>
            <person name="Ou C."/>
        </authorList>
    </citation>
    <scope>NUCLEOTIDE SEQUENCE [LARGE SCALE GENOMIC DNA]</scope>
    <source>
        <strain evidence="1">S2</strain>
        <tissue evidence="1">Leaf</tissue>
    </source>
</reference>
<reference evidence="1 2" key="3">
    <citation type="submission" date="2019-11" db="EMBL/GenBank/DDBJ databases">
        <title>A de novo genome assembly of a pear dwarfing rootstock.</title>
        <authorList>
            <person name="Wang F."/>
            <person name="Wang J."/>
            <person name="Li S."/>
            <person name="Zhang Y."/>
            <person name="Fang M."/>
            <person name="Ma L."/>
            <person name="Zhao Y."/>
            <person name="Jiang S."/>
        </authorList>
    </citation>
    <scope>NUCLEOTIDE SEQUENCE [LARGE SCALE GENOMIC DNA]</scope>
    <source>
        <strain evidence="1">S2</strain>
        <tissue evidence="1">Leaf</tissue>
    </source>
</reference>
<dbReference type="AlphaFoldDB" id="A0A5N5GM74"/>
<gene>
    <name evidence="1" type="ORF">D8674_023006</name>
</gene>
<reference evidence="2" key="2">
    <citation type="submission" date="2019-10" db="EMBL/GenBank/DDBJ databases">
        <title>A de novo genome assembly of a pear dwarfing rootstock.</title>
        <authorList>
            <person name="Wang F."/>
            <person name="Wang J."/>
            <person name="Li S."/>
            <person name="Zhang Y."/>
            <person name="Fang M."/>
            <person name="Ma L."/>
            <person name="Zhao Y."/>
            <person name="Jiang S."/>
        </authorList>
    </citation>
    <scope>NUCLEOTIDE SEQUENCE [LARGE SCALE GENOMIC DNA]</scope>
</reference>
<comment type="caution">
    <text evidence="1">The sequence shown here is derived from an EMBL/GenBank/DDBJ whole genome shotgun (WGS) entry which is preliminary data.</text>
</comment>
<evidence type="ECO:0000313" key="1">
    <source>
        <dbReference type="EMBL" id="KAB2616418.1"/>
    </source>
</evidence>
<sequence>MKYYIARGYQCIQAFLQQLLNKVFISALDNDLDLVTIIVPADQPPPPALLPATSSSSRTRKHNIDWAKIILPPTLCFLVSQSYLPLLASWKQNYPALPTLRG</sequence>
<evidence type="ECO:0000313" key="2">
    <source>
        <dbReference type="Proteomes" id="UP000327157"/>
    </source>
</evidence>
<organism evidence="1 2">
    <name type="scientific">Pyrus ussuriensis x Pyrus communis</name>
    <dbReference type="NCBI Taxonomy" id="2448454"/>
    <lineage>
        <taxon>Eukaryota</taxon>
        <taxon>Viridiplantae</taxon>
        <taxon>Streptophyta</taxon>
        <taxon>Embryophyta</taxon>
        <taxon>Tracheophyta</taxon>
        <taxon>Spermatophyta</taxon>
        <taxon>Magnoliopsida</taxon>
        <taxon>eudicotyledons</taxon>
        <taxon>Gunneridae</taxon>
        <taxon>Pentapetalae</taxon>
        <taxon>rosids</taxon>
        <taxon>fabids</taxon>
        <taxon>Rosales</taxon>
        <taxon>Rosaceae</taxon>
        <taxon>Amygdaloideae</taxon>
        <taxon>Maleae</taxon>
        <taxon>Pyrus</taxon>
    </lineage>
</organism>
<name>A0A5N5GM74_9ROSA</name>
<dbReference type="EMBL" id="SMOL01000402">
    <property type="protein sequence ID" value="KAB2616418.1"/>
    <property type="molecule type" value="Genomic_DNA"/>
</dbReference>
<dbReference type="Proteomes" id="UP000327157">
    <property type="component" value="Chromosome 3"/>
</dbReference>
<accession>A0A5N5GM74</accession>
<keyword evidence="2" id="KW-1185">Reference proteome</keyword>
<protein>
    <submittedName>
        <fullName evidence="1">Uncharacterized protein</fullName>
    </submittedName>
</protein>